<comment type="caution">
    <text evidence="2">The sequence shown here is derived from an EMBL/GenBank/DDBJ whole genome shotgun (WGS) entry which is preliminary data.</text>
</comment>
<accession>J9GLW6</accession>
<dbReference type="EMBL" id="AMCI01003229">
    <property type="protein sequence ID" value="EJX00780.1"/>
    <property type="molecule type" value="Genomic_DNA"/>
</dbReference>
<feature type="domain" description="Reverse transcriptase" evidence="1">
    <location>
        <begin position="17"/>
        <end position="244"/>
    </location>
</feature>
<dbReference type="AlphaFoldDB" id="J9GLW6"/>
<dbReference type="Pfam" id="PF08388">
    <property type="entry name" value="GIIM"/>
    <property type="match status" value="1"/>
</dbReference>
<dbReference type="PANTHER" id="PTHR34047">
    <property type="entry name" value="NUCLEAR INTRON MATURASE 1, MITOCHONDRIAL-RELATED"/>
    <property type="match status" value="1"/>
</dbReference>
<protein>
    <submittedName>
        <fullName evidence="2">GBSi1, group II intron, maturase</fullName>
    </submittedName>
</protein>
<reference evidence="2" key="1">
    <citation type="journal article" date="2012" name="PLoS ONE">
        <title>Gene sets for utilization of primary and secondary nutrition supplies in the distal gut of endangered iberian lynx.</title>
        <authorList>
            <person name="Alcaide M."/>
            <person name="Messina E."/>
            <person name="Richter M."/>
            <person name="Bargiela R."/>
            <person name="Peplies J."/>
            <person name="Huws S.A."/>
            <person name="Newbold C.J."/>
            <person name="Golyshin P.N."/>
            <person name="Simon M.A."/>
            <person name="Lopez G."/>
            <person name="Yakimov M.M."/>
            <person name="Ferrer M."/>
        </authorList>
    </citation>
    <scope>NUCLEOTIDE SEQUENCE</scope>
</reference>
<proteinExistence type="predicted"/>
<name>J9GLW6_9ZZZZ</name>
<evidence type="ECO:0000259" key="1">
    <source>
        <dbReference type="PROSITE" id="PS50878"/>
    </source>
</evidence>
<evidence type="ECO:0000313" key="2">
    <source>
        <dbReference type="EMBL" id="EJX00780.1"/>
    </source>
</evidence>
<dbReference type="InterPro" id="IPR051083">
    <property type="entry name" value="GrpII_Intron_Splice-Mob/Def"/>
</dbReference>
<dbReference type="InterPro" id="IPR013597">
    <property type="entry name" value="Mat_intron_G2"/>
</dbReference>
<feature type="non-terminal residue" evidence="2">
    <location>
        <position position="323"/>
    </location>
</feature>
<dbReference type="Gene3D" id="3.30.70.270">
    <property type="match status" value="1"/>
</dbReference>
<sequence>MQVDGLLPYLKDHRDELVRQLREGKYKPNPVRRVEIPKEEKGKVRKLGIPTVVDRMIQQAIAQELTPIYEEQFSENSYGFRPGRSAQDALAKCREYVNEGYVYAISMDLQAYFDTVNHSKLIEVLSRTIKDGRVISLIHKYLNAGVMEDGGFHATSEGVPQGGPLSPLCGNVMLNELDKELERRGHKFVRYADDCMILCKSRKSAERTLKHIIPFITEKLYLKVDLEKTTVSHISKVKYLGYGFYRNKGRCRMRVHPKSIKKMKNHLRELTVRGNKWSNPEREEKLRRYATGWINYYRYADMKSLMETTDEWLRHRIRAVYWK</sequence>
<dbReference type="SUPFAM" id="SSF56672">
    <property type="entry name" value="DNA/RNA polymerases"/>
    <property type="match status" value="1"/>
</dbReference>
<dbReference type="InterPro" id="IPR043502">
    <property type="entry name" value="DNA/RNA_pol_sf"/>
</dbReference>
<dbReference type="CDD" id="cd01651">
    <property type="entry name" value="RT_G2_intron"/>
    <property type="match status" value="1"/>
</dbReference>
<dbReference type="InterPro" id="IPR043128">
    <property type="entry name" value="Rev_trsase/Diguanyl_cyclase"/>
</dbReference>
<dbReference type="PANTHER" id="PTHR34047:SF8">
    <property type="entry name" value="PROTEIN YKFC"/>
    <property type="match status" value="1"/>
</dbReference>
<dbReference type="Pfam" id="PF00078">
    <property type="entry name" value="RVT_1"/>
    <property type="match status" value="1"/>
</dbReference>
<dbReference type="InterPro" id="IPR030931">
    <property type="entry name" value="Group_II_RT_mat"/>
</dbReference>
<dbReference type="NCBIfam" id="TIGR04416">
    <property type="entry name" value="group_II_RT_mat"/>
    <property type="match status" value="1"/>
</dbReference>
<dbReference type="PROSITE" id="PS50878">
    <property type="entry name" value="RT_POL"/>
    <property type="match status" value="1"/>
</dbReference>
<dbReference type="InterPro" id="IPR000477">
    <property type="entry name" value="RT_dom"/>
</dbReference>
<organism evidence="2">
    <name type="scientific">gut metagenome</name>
    <dbReference type="NCBI Taxonomy" id="749906"/>
    <lineage>
        <taxon>unclassified sequences</taxon>
        <taxon>metagenomes</taxon>
        <taxon>organismal metagenomes</taxon>
    </lineage>
</organism>
<gene>
    <name evidence="2" type="ORF">EVA_11114</name>
</gene>